<gene>
    <name evidence="1" type="ORF">BpHYR1_043681</name>
</gene>
<dbReference type="AlphaFoldDB" id="A0A3M7RQI3"/>
<organism evidence="1 2">
    <name type="scientific">Brachionus plicatilis</name>
    <name type="common">Marine rotifer</name>
    <name type="synonym">Brachionus muelleri</name>
    <dbReference type="NCBI Taxonomy" id="10195"/>
    <lineage>
        <taxon>Eukaryota</taxon>
        <taxon>Metazoa</taxon>
        <taxon>Spiralia</taxon>
        <taxon>Gnathifera</taxon>
        <taxon>Rotifera</taxon>
        <taxon>Eurotatoria</taxon>
        <taxon>Monogononta</taxon>
        <taxon>Pseudotrocha</taxon>
        <taxon>Ploima</taxon>
        <taxon>Brachionidae</taxon>
        <taxon>Brachionus</taxon>
    </lineage>
</organism>
<proteinExistence type="predicted"/>
<evidence type="ECO:0000313" key="1">
    <source>
        <dbReference type="EMBL" id="RNA25792.1"/>
    </source>
</evidence>
<name>A0A3M7RQI3_BRAPC</name>
<reference evidence="1 2" key="1">
    <citation type="journal article" date="2018" name="Sci. Rep.">
        <title>Genomic signatures of local adaptation to the degree of environmental predictability in rotifers.</title>
        <authorList>
            <person name="Franch-Gras L."/>
            <person name="Hahn C."/>
            <person name="Garcia-Roger E.M."/>
            <person name="Carmona M.J."/>
            <person name="Serra M."/>
            <person name="Gomez A."/>
        </authorList>
    </citation>
    <scope>NUCLEOTIDE SEQUENCE [LARGE SCALE GENOMIC DNA]</scope>
    <source>
        <strain evidence="1">HYR1</strain>
    </source>
</reference>
<comment type="caution">
    <text evidence="1">The sequence shown here is derived from an EMBL/GenBank/DDBJ whole genome shotgun (WGS) entry which is preliminary data.</text>
</comment>
<keyword evidence="2" id="KW-1185">Reference proteome</keyword>
<sequence length="64" mass="7459">MPNSFQTQNQLLRFKCKTLKSIAFSEKNEFILAIKVQQDILHLVASPKKKSKKKVQKKVKLFIV</sequence>
<protein>
    <submittedName>
        <fullName evidence="1">Uncharacterized protein</fullName>
    </submittedName>
</protein>
<accession>A0A3M7RQI3</accession>
<dbReference type="EMBL" id="REGN01002854">
    <property type="protein sequence ID" value="RNA25792.1"/>
    <property type="molecule type" value="Genomic_DNA"/>
</dbReference>
<evidence type="ECO:0000313" key="2">
    <source>
        <dbReference type="Proteomes" id="UP000276133"/>
    </source>
</evidence>
<dbReference type="Proteomes" id="UP000276133">
    <property type="component" value="Unassembled WGS sequence"/>
</dbReference>